<evidence type="ECO:0000259" key="1">
    <source>
        <dbReference type="Pfam" id="PF00931"/>
    </source>
</evidence>
<dbReference type="SUPFAM" id="SSF52540">
    <property type="entry name" value="P-loop containing nucleoside triphosphate hydrolases"/>
    <property type="match status" value="1"/>
</dbReference>
<name>A0A9P1NZP3_9CYAN</name>
<feature type="domain" description="vWA-MoxR associated protein N-terminal HTH" evidence="2">
    <location>
        <begin position="1"/>
        <end position="83"/>
    </location>
</feature>
<evidence type="ECO:0000313" key="4">
    <source>
        <dbReference type="Proteomes" id="UP000032946"/>
    </source>
</evidence>
<dbReference type="GO" id="GO:0043531">
    <property type="term" value="F:ADP binding"/>
    <property type="evidence" value="ECO:0007669"/>
    <property type="project" value="InterPro"/>
</dbReference>
<gene>
    <name evidence="3" type="ORF">ARTHRO_40920</name>
</gene>
<dbReference type="EMBL" id="FO818640">
    <property type="protein sequence ID" value="CDM96511.1"/>
    <property type="molecule type" value="Genomic_DNA"/>
</dbReference>
<dbReference type="Gene3D" id="3.40.50.300">
    <property type="entry name" value="P-loop containing nucleotide triphosphate hydrolases"/>
    <property type="match status" value="1"/>
</dbReference>
<dbReference type="AlphaFoldDB" id="A0A9P1NZP3"/>
<dbReference type="Proteomes" id="UP000032946">
    <property type="component" value="Chromosome"/>
</dbReference>
<dbReference type="PRINTS" id="PR00364">
    <property type="entry name" value="DISEASERSIST"/>
</dbReference>
<dbReference type="RefSeq" id="WP_008052320.1">
    <property type="nucleotide sequence ID" value="NZ_FO818640.1"/>
</dbReference>
<feature type="domain" description="NB-ARC" evidence="1">
    <location>
        <begin position="145"/>
        <end position="244"/>
    </location>
</feature>
<dbReference type="GO" id="GO:0016787">
    <property type="term" value="F:hydrolase activity"/>
    <property type="evidence" value="ECO:0007669"/>
    <property type="project" value="UniProtKB-KW"/>
</dbReference>
<dbReference type="InterPro" id="IPR027417">
    <property type="entry name" value="P-loop_NTPase"/>
</dbReference>
<accession>A0A9P1NZP3</accession>
<dbReference type="Pfam" id="PF26355">
    <property type="entry name" value="HTH_VMAP-M9"/>
    <property type="match status" value="1"/>
</dbReference>
<keyword evidence="4" id="KW-1185">Reference proteome</keyword>
<dbReference type="InterPro" id="IPR058651">
    <property type="entry name" value="HTH_VMAP-M9"/>
</dbReference>
<sequence length="452" mass="51825">MNLKEMLNLADRIVFAKTGHHLDDLQEAVLRGTLERETYQRIAKEYDYSESSVRNAGSQLWHILSEELGEEVNKSNFRSAMERFQFSLFSNVVQDHVQVGSLNFCGEGRHPPDIPNRHPPNREVCSQELSEMPDLGVFYDRTLELETLSDWILNERCRLIAITGMSGIGKTALVSQLVQQIKDEFESVFWCSLASPPTFSDWQNRLLKFFSKSPTDRSFHLTSEPLFVIHYLQQYRCLLVLDDLHNLFVSGELAGKYQAECQDYQSFFKQVENLSHQSCVLLIGWEPSIELPPSAKQNSPLRTLQLTGLDIATTRKILQDYELTEIDENSPLIDCYDGNPFWVKSLASQIQELGGFVPDILKNDTLLLPEDVKCILRQQYDRLSETEKQVMVLLAGESEPISLGGLLEMAIMPPADCLNSIQSLLRRCWLEKPDNLYRLPKAIKQYIIHHLI</sequence>
<reference evidence="3 4" key="1">
    <citation type="submission" date="2014-02" db="EMBL/GenBank/DDBJ databases">
        <authorList>
            <person name="Genoscope - CEA"/>
        </authorList>
    </citation>
    <scope>NUCLEOTIDE SEQUENCE [LARGE SCALE GENOMIC DNA]</scope>
    <source>
        <strain evidence="3 4">PCC 8005</strain>
    </source>
</reference>
<proteinExistence type="predicted"/>
<evidence type="ECO:0000313" key="3">
    <source>
        <dbReference type="EMBL" id="CDM96511.1"/>
    </source>
</evidence>
<protein>
    <submittedName>
        <fullName evidence="3">Sigma3 and sigma4 domains containing protein, P loop nucleoside triphosphate hydrolase family</fullName>
    </submittedName>
</protein>
<keyword evidence="3" id="KW-0378">Hydrolase</keyword>
<organism evidence="3 4">
    <name type="scientific">Limnospira indica PCC 8005</name>
    <dbReference type="NCBI Taxonomy" id="376219"/>
    <lineage>
        <taxon>Bacteria</taxon>
        <taxon>Bacillati</taxon>
        <taxon>Cyanobacteriota</taxon>
        <taxon>Cyanophyceae</taxon>
        <taxon>Oscillatoriophycideae</taxon>
        <taxon>Oscillatoriales</taxon>
        <taxon>Sirenicapillariaceae</taxon>
        <taxon>Limnospira</taxon>
    </lineage>
</organism>
<dbReference type="InterPro" id="IPR002182">
    <property type="entry name" value="NB-ARC"/>
</dbReference>
<evidence type="ECO:0000259" key="2">
    <source>
        <dbReference type="Pfam" id="PF26355"/>
    </source>
</evidence>
<dbReference type="Pfam" id="PF00931">
    <property type="entry name" value="NB-ARC"/>
    <property type="match status" value="1"/>
</dbReference>